<dbReference type="Proteomes" id="UP000521943">
    <property type="component" value="Unassembled WGS sequence"/>
</dbReference>
<comment type="caution">
    <text evidence="2">The sequence shown here is derived from an EMBL/GenBank/DDBJ whole genome shotgun (WGS) entry which is preliminary data.</text>
</comment>
<protein>
    <recommendedName>
        <fullName evidence="1">DUF4470 domain-containing protein</fullName>
    </recommendedName>
</protein>
<accession>A0A8H6HSR4</accession>
<evidence type="ECO:0000259" key="1">
    <source>
        <dbReference type="Pfam" id="PF14737"/>
    </source>
</evidence>
<dbReference type="EMBL" id="JACGCI010000046">
    <property type="protein sequence ID" value="KAF6752081.1"/>
    <property type="molecule type" value="Genomic_DNA"/>
</dbReference>
<keyword evidence="3" id="KW-1185">Reference proteome</keyword>
<dbReference type="InterPro" id="IPR027974">
    <property type="entry name" value="DUF4470"/>
</dbReference>
<name>A0A8H6HSR4_9AGAR</name>
<proteinExistence type="predicted"/>
<feature type="domain" description="DUF4470" evidence="1">
    <location>
        <begin position="1"/>
        <end position="59"/>
    </location>
</feature>
<reference evidence="2 3" key="1">
    <citation type="submission" date="2020-07" db="EMBL/GenBank/DDBJ databases">
        <title>Comparative genomics of pyrophilous fungi reveals a link between fire events and developmental genes.</title>
        <authorList>
            <consortium name="DOE Joint Genome Institute"/>
            <person name="Steindorff A.S."/>
            <person name="Carver A."/>
            <person name="Calhoun S."/>
            <person name="Stillman K."/>
            <person name="Liu H."/>
            <person name="Lipzen A."/>
            <person name="Pangilinan J."/>
            <person name="Labutti K."/>
            <person name="Bruns T.D."/>
            <person name="Grigoriev I.V."/>
        </authorList>
    </citation>
    <scope>NUCLEOTIDE SEQUENCE [LARGE SCALE GENOMIC DNA]</scope>
    <source>
        <strain evidence="2 3">CBS 144469</strain>
    </source>
</reference>
<organism evidence="2 3">
    <name type="scientific">Ephemerocybe angulata</name>
    <dbReference type="NCBI Taxonomy" id="980116"/>
    <lineage>
        <taxon>Eukaryota</taxon>
        <taxon>Fungi</taxon>
        <taxon>Dikarya</taxon>
        <taxon>Basidiomycota</taxon>
        <taxon>Agaricomycotina</taxon>
        <taxon>Agaricomycetes</taxon>
        <taxon>Agaricomycetidae</taxon>
        <taxon>Agaricales</taxon>
        <taxon>Agaricineae</taxon>
        <taxon>Psathyrellaceae</taxon>
        <taxon>Ephemerocybe</taxon>
    </lineage>
</organism>
<gene>
    <name evidence="2" type="ORF">DFP72DRAFT_463925</name>
</gene>
<dbReference type="OrthoDB" id="5282002at2759"/>
<dbReference type="Pfam" id="PF14737">
    <property type="entry name" value="DUF4470"/>
    <property type="match status" value="1"/>
</dbReference>
<evidence type="ECO:0000313" key="3">
    <source>
        <dbReference type="Proteomes" id="UP000521943"/>
    </source>
</evidence>
<dbReference type="AlphaFoldDB" id="A0A8H6HSR4"/>
<evidence type="ECO:0000313" key="2">
    <source>
        <dbReference type="EMBL" id="KAF6752081.1"/>
    </source>
</evidence>
<sequence>MKTVNSLPPNYSGRLDILLNDSNNCIASRNIALLLILGTIDDEYLSAEIALHFWYSALIPWEYQLKITNVLFPLLNHLAKLEKSSEQWTPFPLNSSSTLEVECGVNDIGHCLAWYAHQGHTDALRAEYDRARISHSRRDHRDRTYAGLDPSHRVAFYRYRRSGLVLPFGAATKHFDQSNHSLFSPKEKWLQSDNSDPLDGWNMNEVIQAGGAHGAQPEDIYGCLYFFLSDQLRTFAERIRKIPISFKIHTRDACELSKQIRDGVFSGRGLEPTIRFHRIEVSNTIEASSVALRDVLEHWGPLLAAEKDAAIIGHCTTWHREQKDGCATGADEATFERLKKEMMERLERVPSLLDNAEKILGSSEAAMLSFMLDIDLIYDNSGPFETYLNKQGLPGILEKTGLTLRESHRVVPHRFLTPLEAPASALPEFSWDQGAWYNHTRLTNSDWTRRFVEFSKA</sequence>